<gene>
    <name evidence="14" type="ORF">ABIF29_007200</name>
</gene>
<dbReference type="CDD" id="cd00138">
    <property type="entry name" value="PLDc_SF"/>
    <property type="match status" value="1"/>
</dbReference>
<comment type="subcellular location">
    <subcellularLocation>
        <location evidence="3">Secreted</location>
    </subcellularLocation>
</comment>
<comment type="catalytic activity">
    <reaction evidence="1">
        <text>a 1,2-diacyl-sn-glycero-3-phosphocholine + H2O = a 1,2-diacyl-sn-glycero-3-phosphate + choline + H(+)</text>
        <dbReference type="Rhea" id="RHEA:14445"/>
        <dbReference type="ChEBI" id="CHEBI:15354"/>
        <dbReference type="ChEBI" id="CHEBI:15377"/>
        <dbReference type="ChEBI" id="CHEBI:15378"/>
        <dbReference type="ChEBI" id="CHEBI:57643"/>
        <dbReference type="ChEBI" id="CHEBI:58608"/>
        <dbReference type="EC" id="3.1.4.4"/>
    </reaction>
</comment>
<dbReference type="SUPFAM" id="SSF50494">
    <property type="entry name" value="Trypsin-like serine proteases"/>
    <property type="match status" value="1"/>
</dbReference>
<dbReference type="Proteomes" id="UP001565471">
    <property type="component" value="Unassembled WGS sequence"/>
</dbReference>
<evidence type="ECO:0000259" key="13">
    <source>
        <dbReference type="PROSITE" id="PS50035"/>
    </source>
</evidence>
<keyword evidence="8" id="KW-0378">Hydrolase</keyword>
<organism evidence="14 15">
    <name type="scientific">Bradyrhizobium elkanii</name>
    <dbReference type="NCBI Taxonomy" id="29448"/>
    <lineage>
        <taxon>Bacteria</taxon>
        <taxon>Pseudomonadati</taxon>
        <taxon>Pseudomonadota</taxon>
        <taxon>Alphaproteobacteria</taxon>
        <taxon>Hyphomicrobiales</taxon>
        <taxon>Nitrobacteraceae</taxon>
        <taxon>Bradyrhizobium</taxon>
    </lineage>
</organism>
<name>A0ABV4FAW4_BRAEL</name>
<sequence>MTKRARPRRTKRSAAPSAQAALAGGKLAVIFGLLASAGDRTTLSIGGLSVEVLTSNALPTDKTGLDEARKGTQAQFRSLIGTNVRLRGYQSGGYLLSAKALPRLGTMPVKPEDQVRFQVIGDVLERNRQQLLAIPGVLGVRTGYRFKDSWITDEPCIVAIVDQKLQAAAVPLAQRIPDRIENVDVDVAIATPVQQLVSQAMRQGRAIGVDPVNPEGFAIPDVSQPAQAFALTDVSAQLVRESKYVPPDNVQLELVNGPFAIRCHASPDAGWPTLSTFLQQTKTRLTVAMYDFTAPHIMRTIEATSEQNNSSFSLILDPGQSLTNGDEPNNPKSGDFPEDTVRKDLTQKLRSKFSFVWAAVTRRGKVEHGIFPTAYHIKVAVRDGSAFWLSSGNWQSSNQPDIDPLGPDRGLPNVQTMYNREWHVIVNDPRLAQTYEAFIKYDEEQAEPLNVSPQAAVRPDLFVPEELVPQVVAAKYFAPKDIDIARSETVQPLLTPDNYADHILDLISQAKKTLYFQNQYIKINVDESKNPPKFAALVDALRGKIDDGVDVRIILRDIGDTRPMLEALKTNGFDMSKVKLQKSCHNKGIIVDGEIVAVGSHNWSGDGTVYNRDASLILFSKAAAQYFQQIFVYDWDKLARQKVSAESAMPRLALSGEATPEGSFRLPWDAYFGEYQADLQDLIGTDIPSPATPERLYAQAARSELVSPPAAAPLVSAQSYLVSGDLLAAKAELSKRWLHSTNPSNFRAQAAVTSPDPAVNVVGVGIGEMISGGTPTGLMSVRLLVRVKYAKGMVPPQHMLPEMFEGMHVDVEEVGTFRPMASYPNPRTMIRPAQPGSSIGFEFPGGSPIMAGTFGGLVRDAAGIQYLLSNSHVLANEGKLAAGSPIYQQGPLDLPPGSAKAQIAKLSKSIPFDPQPALVDCAMAEVTSPNLVSKDILYIGAPRGVTAARQDMVVHKFGRTSFYTAGRVTMVNTDTSVDYDQGTVVFKNQIVVVGLNSSAFSQPGDSGSLILERDSQMAIGLLFAGSSSHTLANHVEDVLEKLNVTLVT</sequence>
<dbReference type="InterPro" id="IPR025202">
    <property type="entry name" value="PLD-like_dom"/>
</dbReference>
<evidence type="ECO:0000256" key="3">
    <source>
        <dbReference type="ARBA" id="ARBA00004613"/>
    </source>
</evidence>
<dbReference type="PANTHER" id="PTHR43856">
    <property type="entry name" value="CARDIOLIPIN HYDROLASE"/>
    <property type="match status" value="1"/>
</dbReference>
<keyword evidence="10" id="KW-0443">Lipid metabolism</keyword>
<dbReference type="EC" id="3.1.4.4" evidence="5"/>
<dbReference type="InterPro" id="IPR001736">
    <property type="entry name" value="PLipase_D/transphosphatidylase"/>
</dbReference>
<keyword evidence="7" id="KW-0964">Secreted</keyword>
<dbReference type="Gene3D" id="3.30.870.10">
    <property type="entry name" value="Endonuclease Chain A"/>
    <property type="match status" value="2"/>
</dbReference>
<dbReference type="PANTHER" id="PTHR43856:SF1">
    <property type="entry name" value="MITOCHONDRIAL CARDIOLIPIN HYDROLASE"/>
    <property type="match status" value="1"/>
</dbReference>
<evidence type="ECO:0000313" key="14">
    <source>
        <dbReference type="EMBL" id="MEY9320401.1"/>
    </source>
</evidence>
<proteinExistence type="inferred from homology"/>
<evidence type="ECO:0000256" key="5">
    <source>
        <dbReference type="ARBA" id="ARBA00012027"/>
    </source>
</evidence>
<keyword evidence="9" id="KW-0442">Lipid degradation</keyword>
<evidence type="ECO:0000256" key="10">
    <source>
        <dbReference type="ARBA" id="ARBA00023098"/>
    </source>
</evidence>
<dbReference type="InterPro" id="IPR051406">
    <property type="entry name" value="PLD_domain"/>
</dbReference>
<comment type="function">
    <text evidence="2">Could be a virulence factor.</text>
</comment>
<keyword evidence="15" id="KW-1185">Reference proteome</keyword>
<dbReference type="RefSeq" id="WP_253576743.1">
    <property type="nucleotide sequence ID" value="NZ_CP126026.1"/>
</dbReference>
<dbReference type="SMART" id="SM00155">
    <property type="entry name" value="PLDc"/>
    <property type="match status" value="1"/>
</dbReference>
<dbReference type="EMBL" id="JBGBZA010000002">
    <property type="protein sequence ID" value="MEY9320401.1"/>
    <property type="molecule type" value="Genomic_DNA"/>
</dbReference>
<feature type="compositionally biased region" description="Polar residues" evidence="12">
    <location>
        <begin position="320"/>
        <end position="332"/>
    </location>
</feature>
<evidence type="ECO:0000256" key="2">
    <source>
        <dbReference type="ARBA" id="ARBA00003145"/>
    </source>
</evidence>
<evidence type="ECO:0000256" key="9">
    <source>
        <dbReference type="ARBA" id="ARBA00022963"/>
    </source>
</evidence>
<dbReference type="InterPro" id="IPR009003">
    <property type="entry name" value="Peptidase_S1_PA"/>
</dbReference>
<feature type="domain" description="PLD phosphodiesterase" evidence="13">
    <location>
        <begin position="580"/>
        <end position="607"/>
    </location>
</feature>
<accession>A0ABV4FAW4</accession>
<evidence type="ECO:0000256" key="12">
    <source>
        <dbReference type="SAM" id="MobiDB-lite"/>
    </source>
</evidence>
<dbReference type="InterPro" id="IPR043504">
    <property type="entry name" value="Peptidase_S1_PA_chymotrypsin"/>
</dbReference>
<feature type="region of interest" description="Disordered" evidence="12">
    <location>
        <begin position="312"/>
        <end position="339"/>
    </location>
</feature>
<evidence type="ECO:0000256" key="7">
    <source>
        <dbReference type="ARBA" id="ARBA00022525"/>
    </source>
</evidence>
<evidence type="ECO:0000256" key="11">
    <source>
        <dbReference type="ARBA" id="ARBA00029594"/>
    </source>
</evidence>
<dbReference type="Gene3D" id="2.40.10.10">
    <property type="entry name" value="Trypsin-like serine proteases"/>
    <property type="match status" value="1"/>
</dbReference>
<comment type="similarity">
    <text evidence="4">Belongs to the phospholipase D family.</text>
</comment>
<dbReference type="SUPFAM" id="SSF56024">
    <property type="entry name" value="Phospholipase D/nuclease"/>
    <property type="match status" value="2"/>
</dbReference>
<evidence type="ECO:0000256" key="8">
    <source>
        <dbReference type="ARBA" id="ARBA00022801"/>
    </source>
</evidence>
<reference evidence="14 15" key="1">
    <citation type="submission" date="2024-07" db="EMBL/GenBank/DDBJ databases">
        <title>Genomic Encyclopedia of Type Strains, Phase V (KMG-V): Genome sequencing to study the core and pangenomes of soil and plant-associated prokaryotes.</title>
        <authorList>
            <person name="Whitman W."/>
        </authorList>
    </citation>
    <scope>NUCLEOTIDE SEQUENCE [LARGE SCALE GENOMIC DNA]</scope>
    <source>
        <strain evidence="14 15">USDA 415</strain>
    </source>
</reference>
<dbReference type="PROSITE" id="PS50035">
    <property type="entry name" value="PLD"/>
    <property type="match status" value="1"/>
</dbReference>
<evidence type="ECO:0000256" key="4">
    <source>
        <dbReference type="ARBA" id="ARBA00008664"/>
    </source>
</evidence>
<protein>
    <recommendedName>
        <fullName evidence="6">Phospholipase D</fullName>
        <ecNumber evidence="5">3.1.4.4</ecNumber>
    </recommendedName>
    <alternativeName>
        <fullName evidence="11">Choline phosphatase</fullName>
    </alternativeName>
</protein>
<evidence type="ECO:0000313" key="15">
    <source>
        <dbReference type="Proteomes" id="UP001565471"/>
    </source>
</evidence>
<comment type="caution">
    <text evidence="14">The sequence shown here is derived from an EMBL/GenBank/DDBJ whole genome shotgun (WGS) entry which is preliminary data.</text>
</comment>
<evidence type="ECO:0000256" key="6">
    <source>
        <dbReference type="ARBA" id="ARBA00018392"/>
    </source>
</evidence>
<dbReference type="CDD" id="cd09128">
    <property type="entry name" value="PLDc_unchar1_2"/>
    <property type="match status" value="1"/>
</dbReference>
<evidence type="ECO:0000256" key="1">
    <source>
        <dbReference type="ARBA" id="ARBA00000798"/>
    </source>
</evidence>
<dbReference type="Pfam" id="PF13091">
    <property type="entry name" value="PLDc_2"/>
    <property type="match status" value="1"/>
</dbReference>